<protein>
    <submittedName>
        <fullName evidence="1">Uncharacterized protein</fullName>
    </submittedName>
</protein>
<gene>
    <name evidence="1" type="ORF">HMP0015_0114</name>
</gene>
<name>D4XK72_ACIHA</name>
<dbReference type="AlphaFoldDB" id="D4XK72"/>
<reference evidence="2" key="1">
    <citation type="submission" date="2010-03" db="EMBL/GenBank/DDBJ databases">
        <title>Complete sequence of Mobiluncus curtisii ATCC 43063.</title>
        <authorList>
            <person name="Muzny D."/>
            <person name="Qin X."/>
            <person name="Deng J."/>
            <person name="Jiang H."/>
            <person name="Liu Y."/>
            <person name="Qu J."/>
            <person name="Song X.-Z."/>
            <person name="Zhang L."/>
            <person name="Thornton R."/>
            <person name="Coyle M."/>
            <person name="Francisco L."/>
            <person name="Jackson L."/>
            <person name="Javaid M."/>
            <person name="Korchina V."/>
            <person name="Kovar C."/>
            <person name="Mata R."/>
            <person name="Mathew T."/>
            <person name="Ngo R."/>
            <person name="Nguyen L."/>
            <person name="Nguyen N."/>
            <person name="Okwuonu G."/>
            <person name="Ongeri F."/>
            <person name="Pham C."/>
            <person name="Simmons D."/>
            <person name="Wilczek-Boney K."/>
            <person name="Hale W."/>
            <person name="Jakkamsetti A."/>
            <person name="Pham P."/>
            <person name="Ruth R."/>
            <person name="San Lucas F."/>
            <person name="Warren J."/>
            <person name="Zhang J."/>
            <person name="Zhao Z."/>
            <person name="Zhou C."/>
            <person name="Zhu D."/>
            <person name="Lee S."/>
            <person name="Bess C."/>
            <person name="Blankenburg K."/>
            <person name="Forbes L."/>
            <person name="Fu Q."/>
            <person name="Gubbala S."/>
            <person name="Hirani K."/>
            <person name="Jayaseelan J.C."/>
            <person name="Lara F."/>
            <person name="Munidasa M."/>
            <person name="Palculict T."/>
            <person name="Patil S."/>
            <person name="Pu L.-L."/>
            <person name="Saada N."/>
            <person name="Tang L."/>
            <person name="Weissenberger G."/>
            <person name="Zhu Y."/>
            <person name="Hemphill L."/>
            <person name="Shang Y."/>
            <person name="Youmans B."/>
            <person name="Ayvaz T."/>
            <person name="Ross M."/>
            <person name="Santibanez J."/>
            <person name="Aqrawi P."/>
            <person name="Gross S."/>
            <person name="Joshi V."/>
            <person name="Fowler G."/>
            <person name="Nazareth L."/>
            <person name="Reid J."/>
            <person name="Worley K."/>
            <person name="Petrosino J."/>
            <person name="Highlander S."/>
            <person name="Gibbs R."/>
            <person name="Gibbs R."/>
        </authorList>
    </citation>
    <scope>NUCLEOTIDE SEQUENCE [LARGE SCALE GENOMIC DNA]</scope>
    <source>
        <strain evidence="2">ATCC 19194</strain>
    </source>
</reference>
<accession>D4XK72</accession>
<proteinExistence type="predicted"/>
<evidence type="ECO:0000313" key="2">
    <source>
        <dbReference type="Proteomes" id="UP000003085"/>
    </source>
</evidence>
<dbReference type="EMBL" id="ADMT01000036">
    <property type="protein sequence ID" value="EFF84415.1"/>
    <property type="molecule type" value="Genomic_DNA"/>
</dbReference>
<comment type="caution">
    <text evidence="1">The sequence shown here is derived from an EMBL/GenBank/DDBJ whole genome shotgun (WGS) entry which is preliminary data.</text>
</comment>
<dbReference type="HOGENOM" id="CLU_1259198_0_0_6"/>
<dbReference type="Proteomes" id="UP000003085">
    <property type="component" value="Unassembled WGS sequence"/>
</dbReference>
<sequence length="219" mass="25466">MIRRKRDTGSAEVALNSSENLLDPLLADATENLAEGFLKAIPFGGSVVAIGKAIANVRDARYTKQLTEFFHESEDTKEFAQKFFKDKSNVEIGMEVLSLVERTYLAKQARMIARAFRLWKEEKIFNKELFDDYVSVIMTFDNHLIREFEKVMQTVPDALFIQVNLTLVTHGFLEEERSTRIITQGVHQTTGKYLKTQRAYHFYDYIFREDIEKEEECTK</sequence>
<organism evidence="1 2">
    <name type="scientific">Acinetobacter haemolyticus ATCC 19194</name>
    <dbReference type="NCBI Taxonomy" id="707232"/>
    <lineage>
        <taxon>Bacteria</taxon>
        <taxon>Pseudomonadati</taxon>
        <taxon>Pseudomonadota</taxon>
        <taxon>Gammaproteobacteria</taxon>
        <taxon>Moraxellales</taxon>
        <taxon>Moraxellaceae</taxon>
        <taxon>Acinetobacter</taxon>
    </lineage>
</organism>
<dbReference type="RefSeq" id="WP_004641787.1">
    <property type="nucleotide sequence ID" value="NZ_GG770436.1"/>
</dbReference>
<evidence type="ECO:0000313" key="1">
    <source>
        <dbReference type="EMBL" id="EFF84415.1"/>
    </source>
</evidence>